<gene>
    <name evidence="2" type="ORF">P879_00585</name>
</gene>
<keyword evidence="3" id="KW-1185">Reference proteome</keyword>
<feature type="compositionally biased region" description="Basic and acidic residues" evidence="1">
    <location>
        <begin position="12"/>
        <end position="21"/>
    </location>
</feature>
<feature type="compositionally biased region" description="Acidic residues" evidence="1">
    <location>
        <begin position="51"/>
        <end position="60"/>
    </location>
</feature>
<accession>A0A8T0E0P3</accession>
<dbReference type="Proteomes" id="UP000699462">
    <property type="component" value="Unassembled WGS sequence"/>
</dbReference>
<evidence type="ECO:0000256" key="1">
    <source>
        <dbReference type="SAM" id="MobiDB-lite"/>
    </source>
</evidence>
<feature type="region of interest" description="Disordered" evidence="1">
    <location>
        <begin position="323"/>
        <end position="345"/>
    </location>
</feature>
<feature type="region of interest" description="Disordered" evidence="1">
    <location>
        <begin position="1"/>
        <end position="108"/>
    </location>
</feature>
<protein>
    <submittedName>
        <fullName evidence="2">Uncharacterized protein</fullName>
    </submittedName>
</protein>
<sequence length="345" mass="36782">MGGTSGKLTISHVEDKMKVDNNTEASHTPAGKPCASQLVNGDANAVSDVPSIDEDVEETTAETAGSTKQDSVCVDHTPEVATHTENPTVEPNGDVNTSVSPDVAELEKKKNRNPLVWIKRRLSKKSSTTKRPSVDETQTEKTEGTVLAASSPDETPLSAEKCQSIDAIGASEPEVAETASSLVQEVLSSAIAIEEAQQIKLVPKDASELTPAVDVAEEHNIPIQEFVQGHESTHDESFGIDRTEPTIQCETQPDASEITSDTVNIVVNGDHGDEKAAVEDFPVVDTNNTNVHCDHSLTMEEPENKTSAFDDVMTTKLTGLVLTNGHPHTEDASETTPSELVVNGN</sequence>
<comment type="caution">
    <text evidence="2">The sequence shown here is derived from an EMBL/GenBank/DDBJ whole genome shotgun (WGS) entry which is preliminary data.</text>
</comment>
<dbReference type="OrthoDB" id="6279672at2759"/>
<dbReference type="AlphaFoldDB" id="A0A8T0E0P3"/>
<name>A0A8T0E0P3_9TREM</name>
<feature type="compositionally biased region" description="Polar residues" evidence="1">
    <location>
        <begin position="83"/>
        <end position="100"/>
    </location>
</feature>
<organism evidence="2 3">
    <name type="scientific">Paragonimus westermani</name>
    <dbReference type="NCBI Taxonomy" id="34504"/>
    <lineage>
        <taxon>Eukaryota</taxon>
        <taxon>Metazoa</taxon>
        <taxon>Spiralia</taxon>
        <taxon>Lophotrochozoa</taxon>
        <taxon>Platyhelminthes</taxon>
        <taxon>Trematoda</taxon>
        <taxon>Digenea</taxon>
        <taxon>Plagiorchiida</taxon>
        <taxon>Troglotremata</taxon>
        <taxon>Troglotrematidae</taxon>
        <taxon>Paragonimus</taxon>
    </lineage>
</organism>
<feature type="region of interest" description="Disordered" evidence="1">
    <location>
        <begin position="120"/>
        <end position="159"/>
    </location>
</feature>
<feature type="compositionally biased region" description="Polar residues" evidence="1">
    <location>
        <begin position="334"/>
        <end position="345"/>
    </location>
</feature>
<evidence type="ECO:0000313" key="3">
    <source>
        <dbReference type="Proteomes" id="UP000699462"/>
    </source>
</evidence>
<evidence type="ECO:0000313" key="2">
    <source>
        <dbReference type="EMBL" id="KAF8572477.1"/>
    </source>
</evidence>
<proteinExistence type="predicted"/>
<reference evidence="2 3" key="1">
    <citation type="submission" date="2019-07" db="EMBL/GenBank/DDBJ databases">
        <title>Annotation for the trematode Paragonimus westermani.</title>
        <authorList>
            <person name="Choi Y.-J."/>
        </authorList>
    </citation>
    <scope>NUCLEOTIDE SEQUENCE [LARGE SCALE GENOMIC DNA]</scope>
    <source>
        <strain evidence="2">180907_Pwestermani</strain>
    </source>
</reference>
<dbReference type="EMBL" id="JTDF01000020">
    <property type="protein sequence ID" value="KAF8572477.1"/>
    <property type="molecule type" value="Genomic_DNA"/>
</dbReference>
<feature type="compositionally biased region" description="Basic and acidic residues" evidence="1">
    <location>
        <begin position="132"/>
        <end position="143"/>
    </location>
</feature>